<reference evidence="7 8" key="1">
    <citation type="journal article" date="2012" name="J. Bacteriol.">
        <title>Genome sequence of the cycloprodigiosin-producing bacterial strain Pseudoalteromonas rubra ATCC 29570(T).</title>
        <authorList>
            <person name="Xie B.B."/>
            <person name="Shu Y.L."/>
            <person name="Qin Q.L."/>
            <person name="Rong J.C."/>
            <person name="Zhang X.Y."/>
            <person name="Chen X.L."/>
            <person name="Zhou B.C."/>
            <person name="Zhang Y.Z."/>
        </authorList>
    </citation>
    <scope>NUCLEOTIDE SEQUENCE [LARGE SCALE GENOMIC DNA]</scope>
    <source>
        <strain evidence="7 8">DSM 6842</strain>
    </source>
</reference>
<dbReference type="GO" id="GO:0009279">
    <property type="term" value="C:cell outer membrane"/>
    <property type="evidence" value="ECO:0007669"/>
    <property type="project" value="UniProtKB-UniRule"/>
</dbReference>
<dbReference type="EMBL" id="AHCD03000035">
    <property type="protein sequence ID" value="KAF7786820.1"/>
    <property type="molecule type" value="Genomic_DNA"/>
</dbReference>
<dbReference type="GO" id="GO:0043165">
    <property type="term" value="P:Gram-negative-bacterium-type cell outer membrane assembly"/>
    <property type="evidence" value="ECO:0007669"/>
    <property type="project" value="UniProtKB-UniRule"/>
</dbReference>
<gene>
    <name evidence="6 7" type="primary">lptE</name>
    <name evidence="7" type="ORF">PRUB_a1488</name>
</gene>
<dbReference type="InterPro" id="IPR007485">
    <property type="entry name" value="LPS_assembly_LptE"/>
</dbReference>
<keyword evidence="2 6" id="KW-0472">Membrane</keyword>
<dbReference type="HAMAP" id="MF_01186">
    <property type="entry name" value="LPS_assembly_LptE"/>
    <property type="match status" value="1"/>
</dbReference>
<evidence type="ECO:0000256" key="6">
    <source>
        <dbReference type="HAMAP-Rule" id="MF_01186"/>
    </source>
</evidence>
<name>A0A8T0C8A6_9GAMM</name>
<dbReference type="GO" id="GO:0015920">
    <property type="term" value="P:lipopolysaccharide transport"/>
    <property type="evidence" value="ECO:0007669"/>
    <property type="project" value="TreeGrafter"/>
</dbReference>
<dbReference type="GO" id="GO:0001530">
    <property type="term" value="F:lipopolysaccharide binding"/>
    <property type="evidence" value="ECO:0007669"/>
    <property type="project" value="TreeGrafter"/>
</dbReference>
<protein>
    <recommendedName>
        <fullName evidence="6">LPS-assembly lipoprotein LptE</fullName>
    </recommendedName>
</protein>
<sequence>MAALLNTPLFSMTRRWHGFMLALFACVALSGCGFQLKKASYLPDDLRVLYLSGTDSKSALYSSLKQALRRAQVELLPSPKLGNGQDAVELHLYRDSLERQTLSLFKNGQVAQYELAYSVRYRLTRPGFEPIEQEFELYRNYQDDPDNALGKAQEREIILSELRELASRRIIRELSQL</sequence>
<keyword evidence="4 6" id="KW-0998">Cell outer membrane</keyword>
<dbReference type="Proteomes" id="UP000016480">
    <property type="component" value="Unassembled WGS sequence"/>
</dbReference>
<evidence type="ECO:0000313" key="7">
    <source>
        <dbReference type="EMBL" id="KAF7786820.1"/>
    </source>
</evidence>
<proteinExistence type="inferred from homology"/>
<dbReference type="GeneID" id="61359036"/>
<dbReference type="RefSeq" id="WP_010382636.1">
    <property type="nucleotide sequence ID" value="NZ_AHCD03000035.1"/>
</dbReference>
<dbReference type="Pfam" id="PF04390">
    <property type="entry name" value="LptE"/>
    <property type="match status" value="1"/>
</dbReference>
<comment type="caution">
    <text evidence="7">The sequence shown here is derived from an EMBL/GenBank/DDBJ whole genome shotgun (WGS) entry which is preliminary data.</text>
</comment>
<dbReference type="PANTHER" id="PTHR38098:SF1">
    <property type="entry name" value="LPS-ASSEMBLY LIPOPROTEIN LPTE"/>
    <property type="match status" value="1"/>
</dbReference>
<accession>A0A8T0C8A6</accession>
<comment type="similarity">
    <text evidence="6">Belongs to the LptE lipoprotein family.</text>
</comment>
<evidence type="ECO:0000256" key="4">
    <source>
        <dbReference type="ARBA" id="ARBA00023237"/>
    </source>
</evidence>
<dbReference type="GO" id="GO:1990351">
    <property type="term" value="C:transporter complex"/>
    <property type="evidence" value="ECO:0007669"/>
    <property type="project" value="TreeGrafter"/>
</dbReference>
<dbReference type="Gene3D" id="3.30.160.150">
    <property type="entry name" value="Lipoprotein like domain"/>
    <property type="match status" value="1"/>
</dbReference>
<comment type="subunit">
    <text evidence="6">Component of the lipopolysaccharide transport and assembly complex. Interacts with LptD.</text>
</comment>
<evidence type="ECO:0000256" key="1">
    <source>
        <dbReference type="ARBA" id="ARBA00022729"/>
    </source>
</evidence>
<dbReference type="AlphaFoldDB" id="A0A8T0C8A6"/>
<keyword evidence="1" id="KW-0732">Signal</keyword>
<dbReference type="PANTHER" id="PTHR38098">
    <property type="entry name" value="LPS-ASSEMBLY LIPOPROTEIN LPTE"/>
    <property type="match status" value="1"/>
</dbReference>
<evidence type="ECO:0000256" key="3">
    <source>
        <dbReference type="ARBA" id="ARBA00023139"/>
    </source>
</evidence>
<comment type="function">
    <text evidence="6">Together with LptD, is involved in the assembly of lipopolysaccharide (LPS) at the surface of the outer membrane. Required for the proper assembly of LptD. Binds LPS and may serve as the LPS recognition site at the outer membrane.</text>
</comment>
<evidence type="ECO:0000256" key="5">
    <source>
        <dbReference type="ARBA" id="ARBA00023288"/>
    </source>
</evidence>
<evidence type="ECO:0000256" key="2">
    <source>
        <dbReference type="ARBA" id="ARBA00023136"/>
    </source>
</evidence>
<keyword evidence="3" id="KW-0564">Palmitate</keyword>
<evidence type="ECO:0000313" key="8">
    <source>
        <dbReference type="Proteomes" id="UP000016480"/>
    </source>
</evidence>
<keyword evidence="5 7" id="KW-0449">Lipoprotein</keyword>
<organism evidence="7 8">
    <name type="scientific">Pseudoalteromonas rubra</name>
    <dbReference type="NCBI Taxonomy" id="43658"/>
    <lineage>
        <taxon>Bacteria</taxon>
        <taxon>Pseudomonadati</taxon>
        <taxon>Pseudomonadota</taxon>
        <taxon>Gammaproteobacteria</taxon>
        <taxon>Alteromonadales</taxon>
        <taxon>Pseudoalteromonadaceae</taxon>
        <taxon>Pseudoalteromonas</taxon>
    </lineage>
</organism>